<gene>
    <name evidence="4" type="ORF">PXEA_LOCUS1994</name>
</gene>
<dbReference type="InterPro" id="IPR036045">
    <property type="entry name" value="Sec1-like_sf"/>
</dbReference>
<dbReference type="Gene3D" id="3.40.50.1910">
    <property type="match status" value="1"/>
</dbReference>
<sequence length="110" mass="11967">MTDPLDDLISGSSSSDAGQPSRPKTSSTRRPRRLVGLTPLRAPPAKPLPALLSGQPMIVCFIGGCTLAEVAALRFVAERRQWHLMMATTSLLHTRDLIQHVSQAAINKWP</sequence>
<keyword evidence="3" id="KW-0472">Membrane</keyword>
<dbReference type="AlphaFoldDB" id="A0A3S5AZ03"/>
<reference evidence="4" key="1">
    <citation type="submission" date="2018-11" db="EMBL/GenBank/DDBJ databases">
        <authorList>
            <consortium name="Pathogen Informatics"/>
        </authorList>
    </citation>
    <scope>NUCLEOTIDE SEQUENCE</scope>
</reference>
<name>A0A3S5AZ03_9PLAT</name>
<dbReference type="EMBL" id="CAAALY010004248">
    <property type="protein sequence ID" value="VEL08554.1"/>
    <property type="molecule type" value="Genomic_DNA"/>
</dbReference>
<evidence type="ECO:0000256" key="1">
    <source>
        <dbReference type="ARBA" id="ARBA00009884"/>
    </source>
</evidence>
<keyword evidence="3" id="KW-1133">Transmembrane helix</keyword>
<dbReference type="Proteomes" id="UP000784294">
    <property type="component" value="Unassembled WGS sequence"/>
</dbReference>
<feature type="region of interest" description="Disordered" evidence="2">
    <location>
        <begin position="1"/>
        <end position="46"/>
    </location>
</feature>
<accession>A0A3S5AZ03</accession>
<keyword evidence="5" id="KW-1185">Reference proteome</keyword>
<dbReference type="OrthoDB" id="10262528at2759"/>
<evidence type="ECO:0000256" key="3">
    <source>
        <dbReference type="SAM" id="Phobius"/>
    </source>
</evidence>
<keyword evidence="3" id="KW-0812">Transmembrane</keyword>
<organism evidence="4 5">
    <name type="scientific">Protopolystoma xenopodis</name>
    <dbReference type="NCBI Taxonomy" id="117903"/>
    <lineage>
        <taxon>Eukaryota</taxon>
        <taxon>Metazoa</taxon>
        <taxon>Spiralia</taxon>
        <taxon>Lophotrochozoa</taxon>
        <taxon>Platyhelminthes</taxon>
        <taxon>Monogenea</taxon>
        <taxon>Polyopisthocotylea</taxon>
        <taxon>Polystomatidea</taxon>
        <taxon>Polystomatidae</taxon>
        <taxon>Protopolystoma</taxon>
    </lineage>
</organism>
<proteinExistence type="inferred from homology"/>
<dbReference type="SUPFAM" id="SSF56815">
    <property type="entry name" value="Sec1/munc18-like (SM) proteins"/>
    <property type="match status" value="1"/>
</dbReference>
<dbReference type="GO" id="GO:0016192">
    <property type="term" value="P:vesicle-mediated transport"/>
    <property type="evidence" value="ECO:0007669"/>
    <property type="project" value="InterPro"/>
</dbReference>
<comment type="similarity">
    <text evidence="1">Belongs to the STXBP/unc-18/SEC1 family.</text>
</comment>
<dbReference type="InterPro" id="IPR001619">
    <property type="entry name" value="Sec1-like"/>
</dbReference>
<comment type="caution">
    <text evidence="4">The sequence shown here is derived from an EMBL/GenBank/DDBJ whole genome shotgun (WGS) entry which is preliminary data.</text>
</comment>
<feature type="transmembrane region" description="Helical" evidence="3">
    <location>
        <begin position="56"/>
        <end position="77"/>
    </location>
</feature>
<evidence type="ECO:0000256" key="2">
    <source>
        <dbReference type="SAM" id="MobiDB-lite"/>
    </source>
</evidence>
<dbReference type="InterPro" id="IPR027482">
    <property type="entry name" value="Sec1-like_dom2"/>
</dbReference>
<evidence type="ECO:0000313" key="5">
    <source>
        <dbReference type="Proteomes" id="UP000784294"/>
    </source>
</evidence>
<feature type="compositionally biased region" description="Low complexity" evidence="2">
    <location>
        <begin position="7"/>
        <end position="26"/>
    </location>
</feature>
<protein>
    <submittedName>
        <fullName evidence="4">Uncharacterized protein</fullName>
    </submittedName>
</protein>
<evidence type="ECO:0000313" key="4">
    <source>
        <dbReference type="EMBL" id="VEL08554.1"/>
    </source>
</evidence>
<dbReference type="Pfam" id="PF00995">
    <property type="entry name" value="Sec1"/>
    <property type="match status" value="1"/>
</dbReference>